<reference evidence="4" key="1">
    <citation type="journal article" date="2017" name="Nat. Ecol. Evol.">
        <title>Genome expansion and lineage-specific genetic innovations in the forest pathogenic fungi Armillaria.</title>
        <authorList>
            <person name="Sipos G."/>
            <person name="Prasanna A.N."/>
            <person name="Walter M.C."/>
            <person name="O'Connor E."/>
            <person name="Balint B."/>
            <person name="Krizsan K."/>
            <person name="Kiss B."/>
            <person name="Hess J."/>
            <person name="Varga T."/>
            <person name="Slot J."/>
            <person name="Riley R."/>
            <person name="Boka B."/>
            <person name="Rigling D."/>
            <person name="Barry K."/>
            <person name="Lee J."/>
            <person name="Mihaltcheva S."/>
            <person name="LaButti K."/>
            <person name="Lipzen A."/>
            <person name="Waldron R."/>
            <person name="Moloney N.M."/>
            <person name="Sperisen C."/>
            <person name="Kredics L."/>
            <person name="Vagvoelgyi C."/>
            <person name="Patrignani A."/>
            <person name="Fitzpatrick D."/>
            <person name="Nagy I."/>
            <person name="Doyle S."/>
            <person name="Anderson J.B."/>
            <person name="Grigoriev I.V."/>
            <person name="Gueldener U."/>
            <person name="Muensterkoetter M."/>
            <person name="Nagy L.G."/>
        </authorList>
    </citation>
    <scope>NUCLEOTIDE SEQUENCE [LARGE SCALE GENOMIC DNA]</scope>
    <source>
        <strain evidence="4">Ar21-2</strain>
    </source>
</reference>
<dbReference type="OrthoDB" id="2917548at2759"/>
<feature type="region of interest" description="Disordered" evidence="1">
    <location>
        <begin position="126"/>
        <end position="182"/>
    </location>
</feature>
<dbReference type="InParanoid" id="A0A2H3EDU4"/>
<evidence type="ECO:0000256" key="1">
    <source>
        <dbReference type="SAM" id="MobiDB-lite"/>
    </source>
</evidence>
<evidence type="ECO:0000313" key="4">
    <source>
        <dbReference type="Proteomes" id="UP000217790"/>
    </source>
</evidence>
<dbReference type="EMBL" id="KZ293644">
    <property type="protein sequence ID" value="PBL04205.1"/>
    <property type="molecule type" value="Genomic_DNA"/>
</dbReference>
<dbReference type="AlphaFoldDB" id="A0A2H3EDU4"/>
<feature type="transmembrane region" description="Helical" evidence="2">
    <location>
        <begin position="584"/>
        <end position="606"/>
    </location>
</feature>
<evidence type="ECO:0000313" key="3">
    <source>
        <dbReference type="EMBL" id="PBL04205.1"/>
    </source>
</evidence>
<protein>
    <recommendedName>
        <fullName evidence="5">WW domain-containing protein</fullName>
    </recommendedName>
</protein>
<sequence length="629" mass="70106">MFLPQWLLKALRRILHGHAGGLSPLKVILFLWRFFRHLFQRFSRTQDDREPDKPPRHIVDQVSYLPQGAESTKCAMSLADDDATDEPITSVVCRSTALPNDPRSSHGMGPLSVASRSQAVLVFKTGLNPSDARSNPSRLSEDTSTTALNSAADAHLNSSHGHLPSARSTSGENSFPSDSEAGASAVVTSLPAIAAWDHGQNENNLSTLRGAHPFFAPTVPRFVEEGGARPRNPHDPNGAWIAPLTTSFALHGVPSGWSLHVNTAGARYYVHEKMFHTSVNTLSMPCDSLLRIFTFEDTVLPAVLQELTRFLDNIVSYMHTKEIPLPSTVDLVLSFGEEFEDGTHICGYYFADHTHRSIFFLDDFNADILPNVKNESTSEPSHLAHAIEAEYWLHSRLFPVCQEMTSDIIEEVNDFLIHGIAEITSDPSFVVAQHNYTLPELRQYFSVLNSTQNNPARPYSHPGLVWTVAQILEHRSRLRYVNFYGEPGSFLGSTGSDFGRPLRTAVIVLLSPLLFFAPDIHYDALYEIWCKAISKPDWNAFMRKLSTEWQDFVINATVLLNANIAFLAIQSIDDSSSDKGRSPTQIASYVSTILSVGSIILGLLLLQKYRHKNRVYDRPSVTHAFYHLV</sequence>
<keyword evidence="2" id="KW-0812">Transmembrane</keyword>
<proteinExistence type="predicted"/>
<organism evidence="3 4">
    <name type="scientific">Armillaria gallica</name>
    <name type="common">Bulbous honey fungus</name>
    <name type="synonym">Armillaria bulbosa</name>
    <dbReference type="NCBI Taxonomy" id="47427"/>
    <lineage>
        <taxon>Eukaryota</taxon>
        <taxon>Fungi</taxon>
        <taxon>Dikarya</taxon>
        <taxon>Basidiomycota</taxon>
        <taxon>Agaricomycotina</taxon>
        <taxon>Agaricomycetes</taxon>
        <taxon>Agaricomycetidae</taxon>
        <taxon>Agaricales</taxon>
        <taxon>Marasmiineae</taxon>
        <taxon>Physalacriaceae</taxon>
        <taxon>Armillaria</taxon>
    </lineage>
</organism>
<name>A0A2H3EDU4_ARMGA</name>
<accession>A0A2H3EDU4</accession>
<keyword evidence="2" id="KW-1133">Transmembrane helix</keyword>
<keyword evidence="2" id="KW-0472">Membrane</keyword>
<gene>
    <name evidence="3" type="ORF">ARMGADRAFT_45799</name>
</gene>
<feature type="compositionally biased region" description="Polar residues" evidence="1">
    <location>
        <begin position="156"/>
        <end position="177"/>
    </location>
</feature>
<evidence type="ECO:0008006" key="5">
    <source>
        <dbReference type="Google" id="ProtNLM"/>
    </source>
</evidence>
<evidence type="ECO:0000256" key="2">
    <source>
        <dbReference type="SAM" id="Phobius"/>
    </source>
</evidence>
<feature type="compositionally biased region" description="Polar residues" evidence="1">
    <location>
        <begin position="127"/>
        <end position="149"/>
    </location>
</feature>
<keyword evidence="4" id="KW-1185">Reference proteome</keyword>
<dbReference type="Proteomes" id="UP000217790">
    <property type="component" value="Unassembled WGS sequence"/>
</dbReference>
<feature type="transmembrane region" description="Helical" evidence="2">
    <location>
        <begin position="552"/>
        <end position="572"/>
    </location>
</feature>